<gene>
    <name evidence="1" type="ORF">NCTC11653_01560</name>
</gene>
<proteinExistence type="predicted"/>
<protein>
    <recommendedName>
        <fullName evidence="3">PepSY domain-containing protein</fullName>
    </recommendedName>
</protein>
<reference evidence="1 2" key="1">
    <citation type="submission" date="2018-06" db="EMBL/GenBank/DDBJ databases">
        <authorList>
            <consortium name="Pathogen Informatics"/>
            <person name="Doyle S."/>
        </authorList>
    </citation>
    <scope>NUCLEOTIDE SEQUENCE [LARGE SCALE GENOMIC DNA]</scope>
    <source>
        <strain evidence="1 2">NCTC11653</strain>
    </source>
</reference>
<evidence type="ECO:0000313" key="2">
    <source>
        <dbReference type="Proteomes" id="UP000249902"/>
    </source>
</evidence>
<accession>A0AAX2IBL8</accession>
<dbReference type="AlphaFoldDB" id="A0AAX2IBL8"/>
<evidence type="ECO:0008006" key="3">
    <source>
        <dbReference type="Google" id="ProtNLM"/>
    </source>
</evidence>
<name>A0AAX2IBL8_CAPSP</name>
<evidence type="ECO:0000313" key="1">
    <source>
        <dbReference type="EMBL" id="SQA75648.1"/>
    </source>
</evidence>
<sequence length="100" mass="10988">MTRKLHLIFSLIAGVFILLGALTGAILAGESVYNQTLPYKSAAFESTTLAQTIAVLKEKNIDALKLTIDRNHFVQVETTEGEKLFIHPQSGEVIQGDYKP</sequence>
<dbReference type="Proteomes" id="UP000249902">
    <property type="component" value="Unassembled WGS sequence"/>
</dbReference>
<organism evidence="1 2">
    <name type="scientific">Capnocytophaga sputigena</name>
    <dbReference type="NCBI Taxonomy" id="1019"/>
    <lineage>
        <taxon>Bacteria</taxon>
        <taxon>Pseudomonadati</taxon>
        <taxon>Bacteroidota</taxon>
        <taxon>Flavobacteriia</taxon>
        <taxon>Flavobacteriales</taxon>
        <taxon>Flavobacteriaceae</taxon>
        <taxon>Capnocytophaga</taxon>
    </lineage>
</organism>
<dbReference type="EMBL" id="UAVP01000008">
    <property type="protein sequence ID" value="SQA75648.1"/>
    <property type="molecule type" value="Genomic_DNA"/>
</dbReference>
<comment type="caution">
    <text evidence="1">The sequence shown here is derived from an EMBL/GenBank/DDBJ whole genome shotgun (WGS) entry which is preliminary data.</text>
</comment>